<dbReference type="OrthoDB" id="9806984at2"/>
<dbReference type="PANTHER" id="PTHR36698">
    <property type="entry name" value="BLL5892 PROTEIN"/>
    <property type="match status" value="1"/>
</dbReference>
<dbReference type="PANTHER" id="PTHR36698:SF2">
    <property type="entry name" value="MCE_MLAD DOMAIN-CONTAINING PROTEIN"/>
    <property type="match status" value="1"/>
</dbReference>
<proteinExistence type="predicted"/>
<feature type="domain" description="Mce/MlaD" evidence="1">
    <location>
        <begin position="40"/>
        <end position="116"/>
    </location>
</feature>
<dbReference type="InterPro" id="IPR003399">
    <property type="entry name" value="Mce/MlaD"/>
</dbReference>
<dbReference type="Pfam" id="PF02470">
    <property type="entry name" value="MlaD"/>
    <property type="match status" value="1"/>
</dbReference>
<dbReference type="AlphaFoldDB" id="A0A5C8KQ37"/>
<dbReference type="Proteomes" id="UP000321248">
    <property type="component" value="Unassembled WGS sequence"/>
</dbReference>
<evidence type="ECO:0000259" key="1">
    <source>
        <dbReference type="Pfam" id="PF02470"/>
    </source>
</evidence>
<name>A0A5C8KQ37_9GAMM</name>
<organism evidence="2 3">
    <name type="scientific">Alkalisalibacterium limincola</name>
    <dbReference type="NCBI Taxonomy" id="2699169"/>
    <lineage>
        <taxon>Bacteria</taxon>
        <taxon>Pseudomonadati</taxon>
        <taxon>Pseudomonadota</taxon>
        <taxon>Gammaproteobacteria</taxon>
        <taxon>Lysobacterales</taxon>
        <taxon>Lysobacteraceae</taxon>
        <taxon>Alkalisalibacterium</taxon>
    </lineage>
</organism>
<protein>
    <submittedName>
        <fullName evidence="2">MCE family protein</fullName>
    </submittedName>
</protein>
<keyword evidence="3" id="KW-1185">Reference proteome</keyword>
<sequence>METRANHVLIGAFTLAAAVAALLFALWAASFSAARSWQEVDVVFTEAVTGLSVGSVVQYNGITVGSVRRLSLAPDDPRKVIARIRIDAEAPLRVDTVARLGFTGLTGVAIIQLSGGTPGSRNLVTSRGEIPVIQAEESAIQKLLSAGEDIATTTSDVLLRIRDIMSEENAERVSQTLTNIDEFTSAIAQEREQISQLITSANQASQHLQEVLGKTTVVVDRIDHSMRTINEELIDELPRMSQDLRRAIGQFESLTRRADDLLADNEDALSSFGNTALGQIGPTLFELRVLIRDLSRLSSRLETNPTRFLLGGDQPEEFDPR</sequence>
<gene>
    <name evidence="2" type="ORF">FU658_06865</name>
</gene>
<evidence type="ECO:0000313" key="3">
    <source>
        <dbReference type="Proteomes" id="UP000321248"/>
    </source>
</evidence>
<accession>A0A5C8KQ37</accession>
<comment type="caution">
    <text evidence="2">The sequence shown here is derived from an EMBL/GenBank/DDBJ whole genome shotgun (WGS) entry which is preliminary data.</text>
</comment>
<dbReference type="RefSeq" id="WP_147891415.1">
    <property type="nucleotide sequence ID" value="NZ_VRTS01000004.1"/>
</dbReference>
<reference evidence="2 3" key="1">
    <citation type="submission" date="2019-08" db="EMBL/GenBank/DDBJ databases">
        <authorList>
            <person name="Karlyshev A.V."/>
        </authorList>
    </citation>
    <scope>NUCLEOTIDE SEQUENCE [LARGE SCALE GENOMIC DNA]</scope>
    <source>
        <strain evidence="2 3">Alg18-2.2</strain>
    </source>
</reference>
<evidence type="ECO:0000313" key="2">
    <source>
        <dbReference type="EMBL" id="TXK62493.1"/>
    </source>
</evidence>
<dbReference type="EMBL" id="VRTS01000004">
    <property type="protein sequence ID" value="TXK62493.1"/>
    <property type="molecule type" value="Genomic_DNA"/>
</dbReference>